<keyword evidence="1" id="KW-1133">Transmembrane helix</keyword>
<evidence type="ECO:0000313" key="2">
    <source>
        <dbReference type="EMBL" id="CAY80946.1"/>
    </source>
</evidence>
<keyword evidence="1" id="KW-0472">Membrane</keyword>
<dbReference type="EMBL" id="FN393077">
    <property type="protein sequence ID" value="CAY80946.1"/>
    <property type="molecule type" value="Genomic_DNA"/>
</dbReference>
<organism evidence="2 3">
    <name type="scientific">Saccharomyces cerevisiae (strain Lalvin EC1118 / Prise de mousse)</name>
    <name type="common">Baker's yeast</name>
    <dbReference type="NCBI Taxonomy" id="643680"/>
    <lineage>
        <taxon>Eukaryota</taxon>
        <taxon>Fungi</taxon>
        <taxon>Dikarya</taxon>
        <taxon>Ascomycota</taxon>
        <taxon>Saccharomycotina</taxon>
        <taxon>Saccharomycetes</taxon>
        <taxon>Saccharomycetales</taxon>
        <taxon>Saccharomycetaceae</taxon>
        <taxon>Saccharomyces</taxon>
    </lineage>
</organism>
<protein>
    <submittedName>
        <fullName evidence="2">EC1118_1K5_0848p</fullName>
    </submittedName>
</protein>
<proteinExistence type="predicted"/>
<accession>C8ZC30</accession>
<feature type="transmembrane region" description="Helical" evidence="1">
    <location>
        <begin position="6"/>
        <end position="29"/>
    </location>
</feature>
<reference evidence="2 3" key="1">
    <citation type="journal article" date="2009" name="Proc. Natl. Acad. Sci. U.S.A.">
        <title>Eukaryote-to-eukaryote gene transfer events revealed by the genome sequence of the wine yeast Saccharomyces cerevisiae EC1118.</title>
        <authorList>
            <person name="Novo M."/>
            <person name="Bigey F."/>
            <person name="Beyne E."/>
            <person name="Galeote V."/>
            <person name="Gavory F."/>
            <person name="Mallet S."/>
            <person name="Cambot B."/>
            <person name="Legras J.L."/>
            <person name="Wincker P."/>
            <person name="Casaregola S."/>
            <person name="Dequin S."/>
        </authorList>
    </citation>
    <scope>NUCLEOTIDE SEQUENCE [LARGE SCALE GENOMIC DNA]</scope>
    <source>
        <strain evidence="3">Lalvin EC1118 / Prise de mousse</strain>
    </source>
</reference>
<dbReference type="HOGENOM" id="CLU_3406604_0_0_1"/>
<evidence type="ECO:0000313" key="3">
    <source>
        <dbReference type="Proteomes" id="UP000000286"/>
    </source>
</evidence>
<name>C8ZC30_YEAS8</name>
<evidence type="ECO:0000256" key="1">
    <source>
        <dbReference type="SAM" id="Phobius"/>
    </source>
</evidence>
<sequence>MGHLVLVRHYVLVLLLIELMQLLLGSLGLS</sequence>
<gene>
    <name evidence="2" type="ORF">EC1118_1K5_0848g</name>
</gene>
<dbReference type="AlphaFoldDB" id="C8ZC30"/>
<keyword evidence="1" id="KW-0812">Transmembrane</keyword>
<dbReference type="Proteomes" id="UP000000286">
    <property type="component" value="Chromosome XI"/>
</dbReference>